<dbReference type="PANTHER" id="PTHR34883">
    <property type="entry name" value="SERINE-RICH PROTEIN, PUTATIVE-RELATED-RELATED"/>
    <property type="match status" value="1"/>
</dbReference>
<feature type="region of interest" description="Disordered" evidence="1">
    <location>
        <begin position="229"/>
        <end position="270"/>
    </location>
</feature>
<dbReference type="CDD" id="cd12087">
    <property type="entry name" value="TM_EGFR-like"/>
    <property type="match status" value="1"/>
</dbReference>
<protein>
    <recommendedName>
        <fullName evidence="5">Extracellular serine-rich protein</fullName>
    </recommendedName>
</protein>
<dbReference type="STRING" id="73230.A0A2B7YZ73"/>
<sequence>MSQPSSKTGAGLAPPIQATPTETSSSSSIKLGRATHTISVAPKQSPHAYEPRSVRADVGDEILFEFYPSNHSVVKADFDAPCVPATHDVFFSGHFELTSYTTPKIWSWTVDTTEPIFFYCTGIGSCITNGMVGAINPNETMTWEKQHNKAMRSPFQLEPGEHPPAEGREGGGPPGSSPTTTPTPSGHHSLSSGAIAGIVVGSVLGIAILGALFFLLGRLDIYRKWRQSEDGTQTDRTRRWALSSGGGGLGGWSSGAKSEIGGAPPSEMGGTVVGSQAGHMSYISADNTPHSRHLSTVITPSSSPPPWGWDKQGGGNINGMMESHKPGDIPENAPHELSGEGTGAFVELEAGPYHPPPPASASPNVDQLK</sequence>
<keyword evidence="2" id="KW-0472">Membrane</keyword>
<feature type="region of interest" description="Disordered" evidence="1">
    <location>
        <begin position="151"/>
        <end position="188"/>
    </location>
</feature>
<dbReference type="Gene3D" id="2.60.40.420">
    <property type="entry name" value="Cupredoxins - blue copper proteins"/>
    <property type="match status" value="1"/>
</dbReference>
<feature type="region of interest" description="Disordered" evidence="1">
    <location>
        <begin position="291"/>
        <end position="369"/>
    </location>
</feature>
<feature type="transmembrane region" description="Helical" evidence="2">
    <location>
        <begin position="194"/>
        <end position="216"/>
    </location>
</feature>
<dbReference type="EMBL" id="PDND01000245">
    <property type="protein sequence ID" value="PGH29404.1"/>
    <property type="molecule type" value="Genomic_DNA"/>
</dbReference>
<keyword evidence="2" id="KW-0812">Transmembrane</keyword>
<reference evidence="3 4" key="1">
    <citation type="submission" date="2017-10" db="EMBL/GenBank/DDBJ databases">
        <title>Comparative genomics in systemic dimorphic fungi from Ajellomycetaceae.</title>
        <authorList>
            <person name="Munoz J.F."/>
            <person name="Mcewen J.G."/>
            <person name="Clay O.K."/>
            <person name="Cuomo C.A."/>
        </authorList>
    </citation>
    <scope>NUCLEOTIDE SEQUENCE [LARGE SCALE GENOMIC DNA]</scope>
    <source>
        <strain evidence="3 4">UAMH4076</strain>
    </source>
</reference>
<dbReference type="Proteomes" id="UP000226031">
    <property type="component" value="Unassembled WGS sequence"/>
</dbReference>
<evidence type="ECO:0000313" key="4">
    <source>
        <dbReference type="Proteomes" id="UP000226031"/>
    </source>
</evidence>
<dbReference type="SUPFAM" id="SSF49503">
    <property type="entry name" value="Cupredoxins"/>
    <property type="match status" value="1"/>
</dbReference>
<feature type="compositionally biased region" description="Basic and acidic residues" evidence="1">
    <location>
        <begin position="229"/>
        <end position="238"/>
    </location>
</feature>
<gene>
    <name evidence="3" type="ORF">GX50_07842</name>
</gene>
<organism evidence="3 4">
    <name type="scientific">[Emmonsia] crescens</name>
    <dbReference type="NCBI Taxonomy" id="73230"/>
    <lineage>
        <taxon>Eukaryota</taxon>
        <taxon>Fungi</taxon>
        <taxon>Dikarya</taxon>
        <taxon>Ascomycota</taxon>
        <taxon>Pezizomycotina</taxon>
        <taxon>Eurotiomycetes</taxon>
        <taxon>Eurotiomycetidae</taxon>
        <taxon>Onygenales</taxon>
        <taxon>Ajellomycetaceae</taxon>
        <taxon>Emergomyces</taxon>
    </lineage>
</organism>
<evidence type="ECO:0000256" key="2">
    <source>
        <dbReference type="SAM" id="Phobius"/>
    </source>
</evidence>
<evidence type="ECO:0000313" key="3">
    <source>
        <dbReference type="EMBL" id="PGH29404.1"/>
    </source>
</evidence>
<name>A0A2B7YZ73_9EURO</name>
<dbReference type="InterPro" id="IPR008972">
    <property type="entry name" value="Cupredoxin"/>
</dbReference>
<dbReference type="PANTHER" id="PTHR34883:SF8">
    <property type="entry name" value="EXTRACELLULAR SERINE-RICH PROTEIN (AFU_ORTHOLOGUE AFUA_6G00670)"/>
    <property type="match status" value="1"/>
</dbReference>
<evidence type="ECO:0000256" key="1">
    <source>
        <dbReference type="SAM" id="MobiDB-lite"/>
    </source>
</evidence>
<dbReference type="AlphaFoldDB" id="A0A2B7YZ73"/>
<keyword evidence="4" id="KW-1185">Reference proteome</keyword>
<dbReference type="CDD" id="cd00920">
    <property type="entry name" value="Cupredoxin"/>
    <property type="match status" value="1"/>
</dbReference>
<dbReference type="VEuPathDB" id="FungiDB:EMCG_09521"/>
<feature type="region of interest" description="Disordered" evidence="1">
    <location>
        <begin position="1"/>
        <end position="29"/>
    </location>
</feature>
<feature type="compositionally biased region" description="Low complexity" evidence="1">
    <location>
        <begin position="177"/>
        <end position="188"/>
    </location>
</feature>
<feature type="compositionally biased region" description="Polar residues" evidence="1">
    <location>
        <begin position="18"/>
        <end position="29"/>
    </location>
</feature>
<feature type="compositionally biased region" description="Basic and acidic residues" evidence="1">
    <location>
        <begin position="159"/>
        <end position="169"/>
    </location>
</feature>
<proteinExistence type="predicted"/>
<dbReference type="VEuPathDB" id="FungiDB:EMCG_08195"/>
<accession>A0A2B7YZ73</accession>
<feature type="compositionally biased region" description="Basic and acidic residues" evidence="1">
    <location>
        <begin position="322"/>
        <end position="338"/>
    </location>
</feature>
<comment type="caution">
    <text evidence="3">The sequence shown here is derived from an EMBL/GenBank/DDBJ whole genome shotgun (WGS) entry which is preliminary data.</text>
</comment>
<evidence type="ECO:0008006" key="5">
    <source>
        <dbReference type="Google" id="ProtNLM"/>
    </source>
</evidence>
<dbReference type="InterPro" id="IPR052953">
    <property type="entry name" value="Ser-rich/MCO-related"/>
</dbReference>
<feature type="compositionally biased region" description="Gly residues" evidence="1">
    <location>
        <begin position="244"/>
        <end position="253"/>
    </location>
</feature>
<keyword evidence="2" id="KW-1133">Transmembrane helix</keyword>